<protein>
    <recommendedName>
        <fullName evidence="1">Methyltransferase small domain-containing protein</fullName>
    </recommendedName>
</protein>
<dbReference type="GO" id="GO:0003676">
    <property type="term" value="F:nucleic acid binding"/>
    <property type="evidence" value="ECO:0007669"/>
    <property type="project" value="InterPro"/>
</dbReference>
<keyword evidence="3" id="KW-1185">Reference proteome</keyword>
<gene>
    <name evidence="2" type="ORF">ESZ91_04895</name>
</gene>
<dbReference type="EMBL" id="SDOZ01000002">
    <property type="protein sequence ID" value="RXZ61731.1"/>
    <property type="molecule type" value="Genomic_DNA"/>
</dbReference>
<sequence>MIVAMETQFTGKLGEGEVVEELLEGGLKIIQNVKLYRFTSDSVLLTRFVKAKAHEKAADFCAGSGIVGLHFYALNPEKVESVALFEMQKDLSDMSRRSVALNGLKNFTAVNCRVQDIGKEYDEYFSLVLANPPYERGGFSNDDYKKAICRKEITVTLAEIVDAAFAKLKFGGRLALVNRADRVAEVLFAMKSRGIEPKRLQFVRGSANAKPYLLLVEGTKGGKEGVDVLPDLVNVK</sequence>
<dbReference type="PANTHER" id="PTHR47739:SF1">
    <property type="entry name" value="TRNA1(VAL) (ADENINE(37)-N6)-METHYLTRANSFERASE"/>
    <property type="match status" value="1"/>
</dbReference>
<comment type="caution">
    <text evidence="2">The sequence shown here is derived from an EMBL/GenBank/DDBJ whole genome shotgun (WGS) entry which is preliminary data.</text>
</comment>
<dbReference type="GO" id="GO:0008170">
    <property type="term" value="F:N-methyltransferase activity"/>
    <property type="evidence" value="ECO:0007669"/>
    <property type="project" value="UniProtKB-ARBA"/>
</dbReference>
<dbReference type="InterPro" id="IPR029063">
    <property type="entry name" value="SAM-dependent_MTases_sf"/>
</dbReference>
<dbReference type="InterPro" id="IPR002052">
    <property type="entry name" value="DNA_methylase_N6_adenine_CS"/>
</dbReference>
<dbReference type="GO" id="GO:0008757">
    <property type="term" value="F:S-adenosylmethionine-dependent methyltransferase activity"/>
    <property type="evidence" value="ECO:0007669"/>
    <property type="project" value="UniProtKB-ARBA"/>
</dbReference>
<evidence type="ECO:0000313" key="2">
    <source>
        <dbReference type="EMBL" id="RXZ61731.1"/>
    </source>
</evidence>
<feature type="domain" description="Methyltransferase small" evidence="1">
    <location>
        <begin position="43"/>
        <end position="181"/>
    </location>
</feature>
<dbReference type="Pfam" id="PF05175">
    <property type="entry name" value="MTS"/>
    <property type="match status" value="1"/>
</dbReference>
<evidence type="ECO:0000259" key="1">
    <source>
        <dbReference type="Pfam" id="PF05175"/>
    </source>
</evidence>
<evidence type="ECO:0000313" key="3">
    <source>
        <dbReference type="Proteomes" id="UP000291269"/>
    </source>
</evidence>
<dbReference type="SUPFAM" id="SSF53335">
    <property type="entry name" value="S-adenosyl-L-methionine-dependent methyltransferases"/>
    <property type="match status" value="1"/>
</dbReference>
<dbReference type="PROSITE" id="PS00092">
    <property type="entry name" value="N6_MTASE"/>
    <property type="match status" value="1"/>
</dbReference>
<dbReference type="InterPro" id="IPR007848">
    <property type="entry name" value="Small_mtfrase_dom"/>
</dbReference>
<name>A0A4Q2KEW8_9FIRM</name>
<dbReference type="Proteomes" id="UP000291269">
    <property type="component" value="Unassembled WGS sequence"/>
</dbReference>
<organism evidence="2 3">
    <name type="scientific">Candidatus Borkfalkia ceftriaxoniphila</name>
    <dbReference type="NCBI Taxonomy" id="2508949"/>
    <lineage>
        <taxon>Bacteria</taxon>
        <taxon>Bacillati</taxon>
        <taxon>Bacillota</taxon>
        <taxon>Clostridia</taxon>
        <taxon>Christensenellales</taxon>
        <taxon>Christensenellaceae</taxon>
        <taxon>Candidatus Borkfalkia</taxon>
    </lineage>
</organism>
<proteinExistence type="predicted"/>
<dbReference type="InterPro" id="IPR050210">
    <property type="entry name" value="tRNA_Adenine-N(6)_MTase"/>
</dbReference>
<dbReference type="OrthoDB" id="9777257at2"/>
<accession>A0A4Q2KEW8</accession>
<dbReference type="Gene3D" id="3.40.50.150">
    <property type="entry name" value="Vaccinia Virus protein VP39"/>
    <property type="match status" value="1"/>
</dbReference>
<dbReference type="RefSeq" id="WP_129224683.1">
    <property type="nucleotide sequence ID" value="NZ_SDOZ01000002.1"/>
</dbReference>
<dbReference type="PANTHER" id="PTHR47739">
    <property type="entry name" value="TRNA1(VAL) (ADENINE(37)-N6)-METHYLTRANSFERASE"/>
    <property type="match status" value="1"/>
</dbReference>
<dbReference type="GO" id="GO:0032259">
    <property type="term" value="P:methylation"/>
    <property type="evidence" value="ECO:0007669"/>
    <property type="project" value="InterPro"/>
</dbReference>
<reference evidence="2 3" key="1">
    <citation type="journal article" date="2019" name="Gut">
        <title>Antibiotics-induced monodominance of a novel gut bacterial order.</title>
        <authorList>
            <person name="Hildebrand F."/>
            <person name="Moitinho-Silva L."/>
            <person name="Blasche S."/>
            <person name="Jahn M.T."/>
            <person name="Gossmann T.I."/>
            <person name="Heuerta-Cepas J."/>
            <person name="Hercog R."/>
            <person name="Luetge M."/>
            <person name="Bahram M."/>
            <person name="Pryszlak A."/>
            <person name="Alves R.J."/>
            <person name="Waszak S.M."/>
            <person name="Zhu A."/>
            <person name="Ye L."/>
            <person name="Costea P.I."/>
            <person name="Aalvink S."/>
            <person name="Belzer C."/>
            <person name="Forslund S.K."/>
            <person name="Sunagawa S."/>
            <person name="Hentschel U."/>
            <person name="Merten C."/>
            <person name="Patil K.R."/>
            <person name="Benes V."/>
            <person name="Bork P."/>
        </authorList>
    </citation>
    <scope>NUCLEOTIDE SEQUENCE [LARGE SCALE GENOMIC DNA]</scope>
    <source>
        <strain evidence="2 3">HDS1380</strain>
    </source>
</reference>
<dbReference type="AlphaFoldDB" id="A0A4Q2KEW8"/>